<dbReference type="PANTHER" id="PTHR11575:SF24">
    <property type="entry name" value="5'-NUCLEOTIDASE"/>
    <property type="match status" value="1"/>
</dbReference>
<protein>
    <submittedName>
        <fullName evidence="2">5'-nucleotidase C-terminal domain-containing protein</fullName>
    </submittedName>
</protein>
<dbReference type="EMBL" id="JBHUOL010000018">
    <property type="protein sequence ID" value="MFD2909357.1"/>
    <property type="molecule type" value="Genomic_DNA"/>
</dbReference>
<dbReference type="InterPro" id="IPR008334">
    <property type="entry name" value="5'-Nucleotdase_C"/>
</dbReference>
<dbReference type="Proteomes" id="UP001597549">
    <property type="component" value="Unassembled WGS sequence"/>
</dbReference>
<dbReference type="Gene3D" id="3.90.780.10">
    <property type="entry name" value="5'-Nucleotidase, C-terminal domain"/>
    <property type="match status" value="1"/>
</dbReference>
<dbReference type="InterPro" id="IPR036907">
    <property type="entry name" value="5'-Nucleotdase_C_sf"/>
</dbReference>
<dbReference type="PROSITE" id="PS51257">
    <property type="entry name" value="PROKAR_LIPOPROTEIN"/>
    <property type="match status" value="1"/>
</dbReference>
<dbReference type="Pfam" id="PF02872">
    <property type="entry name" value="5_nucleotid_C"/>
    <property type="match status" value="1"/>
</dbReference>
<comment type="caution">
    <text evidence="2">The sequence shown here is derived from an EMBL/GenBank/DDBJ whole genome shotgun (WGS) entry which is preliminary data.</text>
</comment>
<feature type="domain" description="5'-Nucleotidase C-terminal" evidence="1">
    <location>
        <begin position="85"/>
        <end position="221"/>
    </location>
</feature>
<accession>A0ABW5Z9N4</accession>
<dbReference type="PANTHER" id="PTHR11575">
    <property type="entry name" value="5'-NUCLEOTIDASE-RELATED"/>
    <property type="match status" value="1"/>
</dbReference>
<dbReference type="PRINTS" id="PR01607">
    <property type="entry name" value="APYRASEFAMLY"/>
</dbReference>
<organism evidence="2 3">
    <name type="scientific">Flavobacterium ardleyense</name>
    <dbReference type="NCBI Taxonomy" id="2038737"/>
    <lineage>
        <taxon>Bacteria</taxon>
        <taxon>Pseudomonadati</taxon>
        <taxon>Bacteroidota</taxon>
        <taxon>Flavobacteriia</taxon>
        <taxon>Flavobacteriales</taxon>
        <taxon>Flavobacteriaceae</taxon>
        <taxon>Flavobacterium</taxon>
    </lineage>
</organism>
<dbReference type="RefSeq" id="WP_379807791.1">
    <property type="nucleotide sequence ID" value="NZ_JBHUOL010000018.1"/>
</dbReference>
<reference evidence="3" key="1">
    <citation type="journal article" date="2019" name="Int. J. Syst. Evol. Microbiol.">
        <title>The Global Catalogue of Microorganisms (GCM) 10K type strain sequencing project: providing services to taxonomists for standard genome sequencing and annotation.</title>
        <authorList>
            <consortium name="The Broad Institute Genomics Platform"/>
            <consortium name="The Broad Institute Genome Sequencing Center for Infectious Disease"/>
            <person name="Wu L."/>
            <person name="Ma J."/>
        </authorList>
    </citation>
    <scope>NUCLEOTIDE SEQUENCE [LARGE SCALE GENOMIC DNA]</scope>
    <source>
        <strain evidence="3">KCTC 52644</strain>
    </source>
</reference>
<evidence type="ECO:0000313" key="2">
    <source>
        <dbReference type="EMBL" id="MFD2909357.1"/>
    </source>
</evidence>
<keyword evidence="3" id="KW-1185">Reference proteome</keyword>
<name>A0ABW5Z9N4_9FLAO</name>
<gene>
    <name evidence="2" type="ORF">ACFSX9_11525</name>
</gene>
<evidence type="ECO:0000313" key="3">
    <source>
        <dbReference type="Proteomes" id="UP001597549"/>
    </source>
</evidence>
<evidence type="ECO:0000259" key="1">
    <source>
        <dbReference type="Pfam" id="PF02872"/>
    </source>
</evidence>
<dbReference type="SUPFAM" id="SSF55816">
    <property type="entry name" value="5'-nucleotidase (syn. UDP-sugar hydrolase), C-terminal domain"/>
    <property type="match status" value="1"/>
</dbReference>
<sequence>MMVNVKKNTTYFRYFVILLTFSFFISCKTGEYYNYKVEGKKIGVTDANGDNDKIETYIAPYRENITKDLDNVLAFSPETLDKSKGKWQTTIGNLLAKVVFDLGNPIFEKREQKRIDFCLLNHGGIRSIIPQGDVTTRTAFEVMPFENTLIVVGLTGKKVKEMADYFMKENKPHPLYGIEIHVDKNTLKVKKIEINGKEVEDDRLYYVATNDYLANGGDSMIFFRDSDIKFDLDYKLRNILIDYFKKVDILPILTDEKIILE</sequence>
<proteinExistence type="predicted"/>
<dbReference type="InterPro" id="IPR006179">
    <property type="entry name" value="5_nucleotidase/apyrase"/>
</dbReference>